<dbReference type="GeneID" id="91993075"/>
<feature type="domain" description="Gamma-glutamylcyclotransferase AIG2-like" evidence="3">
    <location>
        <begin position="17"/>
        <end position="118"/>
    </location>
</feature>
<organism evidence="4 5">
    <name type="scientific">Cryptococcus tetragattii IND107</name>
    <dbReference type="NCBI Taxonomy" id="1296105"/>
    <lineage>
        <taxon>Eukaryota</taxon>
        <taxon>Fungi</taxon>
        <taxon>Dikarya</taxon>
        <taxon>Basidiomycota</taxon>
        <taxon>Agaricomycotina</taxon>
        <taxon>Tremellomycetes</taxon>
        <taxon>Tremellales</taxon>
        <taxon>Cryptococcaceae</taxon>
        <taxon>Cryptococcus</taxon>
        <taxon>Cryptococcus gattii species complex</taxon>
    </lineage>
</organism>
<gene>
    <name evidence="4" type="ORF">I308_106220</name>
</gene>
<dbReference type="Gene3D" id="3.10.490.10">
    <property type="entry name" value="Gamma-glutamyl cyclotransferase-like"/>
    <property type="match status" value="1"/>
</dbReference>
<dbReference type="PANTHER" id="PTHR43092">
    <property type="entry name" value="L-CYSTEINE DESULFHYDRASE"/>
    <property type="match status" value="1"/>
</dbReference>
<keyword evidence="5" id="KW-1185">Reference proteome</keyword>
<comment type="caution">
    <text evidence="4">The sequence shown here is derived from an EMBL/GenBank/DDBJ whole genome shotgun (WGS) entry which is preliminary data.</text>
</comment>
<name>A0ABR3BJW8_9TREE</name>
<evidence type="ECO:0000313" key="5">
    <source>
        <dbReference type="Proteomes" id="UP000054399"/>
    </source>
</evidence>
<dbReference type="RefSeq" id="XP_066611414.1">
    <property type="nucleotide sequence ID" value="XM_066760653.1"/>
</dbReference>
<dbReference type="EMBL" id="ATAM02000012">
    <property type="protein sequence ID" value="KAL0242032.1"/>
    <property type="molecule type" value="Genomic_DNA"/>
</dbReference>
<dbReference type="Gene3D" id="3.90.1150.10">
    <property type="entry name" value="Aspartate Aminotransferase, domain 1"/>
    <property type="match status" value="2"/>
</dbReference>
<reference evidence="4" key="2">
    <citation type="submission" date="2024-01" db="EMBL/GenBank/DDBJ databases">
        <title>Comparative genomics of Cryptococcus and Kwoniella reveals pathogenesis evolution and contrasting modes of karyotype evolution via chromosome fusion or intercentromeric recombination.</title>
        <authorList>
            <person name="Coelho M.A."/>
            <person name="David-Palma M."/>
            <person name="Shea T."/>
            <person name="Bowers K."/>
            <person name="Mcginley-Smith S."/>
            <person name="Mohammad A.W."/>
            <person name="Gnirke A."/>
            <person name="Yurkov A.M."/>
            <person name="Nowrousian M."/>
            <person name="Sun S."/>
            <person name="Cuomo C.A."/>
            <person name="Heitman J."/>
        </authorList>
    </citation>
    <scope>NUCLEOTIDE SEQUENCE</scope>
    <source>
        <strain evidence="4">IND107</strain>
    </source>
</reference>
<evidence type="ECO:0000259" key="2">
    <source>
        <dbReference type="Pfam" id="PF00266"/>
    </source>
</evidence>
<dbReference type="Proteomes" id="UP000054399">
    <property type="component" value="Unassembled WGS sequence"/>
</dbReference>
<dbReference type="CDD" id="cd06661">
    <property type="entry name" value="GGCT_like"/>
    <property type="match status" value="1"/>
</dbReference>
<dbReference type="Gene3D" id="3.40.640.10">
    <property type="entry name" value="Type I PLP-dependent aspartate aminotransferase-like (Major domain)"/>
    <property type="match status" value="2"/>
</dbReference>
<sequence length="645" mass="73650">MTDHVSSERQDGQQYDFFFYGTLCVPAVLAKVLGHKCKNITFQDALLPGYTRHKVKNEMYPAVIDKARTEQLFKDDPPNARETNTRGTYVKGLSYADVHTVDMFEGEEYSRLRLPIQILSEPANIQELPTELVNPTAREGPTFKSSFAEDEPVDAEKNMVEGWVYVWAESLERLVPQIWQFEAFMRAKESEWNNIPEDWFTYLRSDGELQSHAVENEGVQDDEETEDGDESKLIGRMVEGFENFGKEMLKHWAFRPGYVNLNHGSYGSPPRQVLSYMRDLSEKIESCPDLFLRRTYLPLLNETRQKVADIIGAEQSEVVLVPNTTHGVFNVLENIKWDEGDVIVFFSTTYGAIAQMAKRFADVLPISVHIVSLTFPCTHAEVLTATEDHARRAVPMGESGDALQEIPLDVKKTDCDFFVSNCHKWLMAHRGAALLYVPMRNQYLMRTSVPTSAGYESSKYPTPGGVRSWDWASQYEWTGTQNWTPLLSVLSAIEFRKSIGGEQRIMDYCQSLAIEGGKRLKKKWGPATCIMDTNPTSLSVAMVNLSLPHVPAPNSAADQAKQLYYFEEGMYKANCFAACYVHGGKWWVRFSAQVWNDLSDFEYVGEVLEKLCLEIKELGYSRFHIFPTNYCITTNWSSSWRWFIN</sequence>
<dbReference type="SUPFAM" id="SSF53383">
    <property type="entry name" value="PLP-dependent transferases"/>
    <property type="match status" value="1"/>
</dbReference>
<dbReference type="InterPro" id="IPR015424">
    <property type="entry name" value="PyrdxlP-dep_Trfase"/>
</dbReference>
<dbReference type="InterPro" id="IPR015422">
    <property type="entry name" value="PyrdxlP-dep_Trfase_small"/>
</dbReference>
<dbReference type="Pfam" id="PF06094">
    <property type="entry name" value="GGACT"/>
    <property type="match status" value="1"/>
</dbReference>
<dbReference type="InterPro" id="IPR000192">
    <property type="entry name" value="Aminotrans_V_dom"/>
</dbReference>
<dbReference type="InterPro" id="IPR015421">
    <property type="entry name" value="PyrdxlP-dep_Trfase_major"/>
</dbReference>
<evidence type="ECO:0000313" key="4">
    <source>
        <dbReference type="EMBL" id="KAL0242032.1"/>
    </source>
</evidence>
<dbReference type="PANTHER" id="PTHR43092:SF2">
    <property type="entry name" value="HERCYNYLCYSTEINE SULFOXIDE LYASE"/>
    <property type="match status" value="1"/>
</dbReference>
<dbReference type="InterPro" id="IPR013024">
    <property type="entry name" value="GGCT-like"/>
</dbReference>
<evidence type="ECO:0000256" key="1">
    <source>
        <dbReference type="ARBA" id="ARBA00022898"/>
    </source>
</evidence>
<reference evidence="4" key="1">
    <citation type="submission" date="2015-01" db="EMBL/GenBank/DDBJ databases">
        <authorList>
            <consortium name="The Broad Institute Genomics Platform"/>
            <person name="Cuomo C."/>
            <person name="Litvintseva A."/>
            <person name="Chen Y."/>
            <person name="Heitman J."/>
            <person name="Sun S."/>
            <person name="Springer D."/>
            <person name="Dromer F."/>
            <person name="Young S."/>
            <person name="Zeng Q."/>
            <person name="Gargeya S."/>
            <person name="Abouelleil A."/>
            <person name="Alvarado L."/>
            <person name="Chapman S.B."/>
            <person name="Gainer-Dewar J."/>
            <person name="Goldberg J."/>
            <person name="Griggs A."/>
            <person name="Gujja S."/>
            <person name="Hansen M."/>
            <person name="Howarth C."/>
            <person name="Imamovic A."/>
            <person name="Larimer J."/>
            <person name="Murphy C."/>
            <person name="Naylor J."/>
            <person name="Pearson M."/>
            <person name="Priest M."/>
            <person name="Roberts A."/>
            <person name="Saif S."/>
            <person name="Shea T."/>
            <person name="Sykes S."/>
            <person name="Wortman J."/>
            <person name="Nusbaum C."/>
            <person name="Birren B."/>
        </authorList>
    </citation>
    <scope>NUCLEOTIDE SEQUENCE</scope>
    <source>
        <strain evidence="4">IND107</strain>
    </source>
</reference>
<evidence type="ECO:0000259" key="3">
    <source>
        <dbReference type="Pfam" id="PF06094"/>
    </source>
</evidence>
<accession>A0ABR3BJW8</accession>
<feature type="domain" description="Aminotransferase class V" evidence="2">
    <location>
        <begin position="299"/>
        <end position="373"/>
    </location>
</feature>
<feature type="domain" description="Aminotransferase class V" evidence="2">
    <location>
        <begin position="401"/>
        <end position="540"/>
    </location>
</feature>
<proteinExistence type="predicted"/>
<keyword evidence="1" id="KW-0663">Pyridoxal phosphate</keyword>
<dbReference type="InterPro" id="IPR009288">
    <property type="entry name" value="AIG2-like_dom"/>
</dbReference>
<dbReference type="Pfam" id="PF00266">
    <property type="entry name" value="Aminotran_5"/>
    <property type="match status" value="2"/>
</dbReference>
<protein>
    <submittedName>
        <fullName evidence="4">Uncharacterized protein</fullName>
    </submittedName>
</protein>